<proteinExistence type="predicted"/>
<dbReference type="KEGG" id="vg:30523421"/>
<evidence type="ECO:0000313" key="1">
    <source>
        <dbReference type="EMBL" id="SHO33510.1"/>
    </source>
</evidence>
<dbReference type="RefSeq" id="YP_009329382.1">
    <property type="nucleotide sequence ID" value="NC_032108.1"/>
</dbReference>
<gene>
    <name evidence="1" type="ORF">BQ3484_442</name>
</gene>
<dbReference type="GeneID" id="30523421"/>
<accession>A0A1M7XVA6</accession>
<organism evidence="1 2">
    <name type="scientific">Cedratvirus A11</name>
    <dbReference type="NCBI Taxonomy" id="1903266"/>
    <lineage>
        <taxon>Viruses</taxon>
        <taxon>Pithoviruses</taxon>
        <taxon>Orthocedratvirinae</taxon>
        <taxon>Alphacedratvirus</taxon>
        <taxon>Alphacedratvirus aljazairmassiliense</taxon>
    </lineage>
</organism>
<dbReference type="Proteomes" id="UP000201465">
    <property type="component" value="Segment"/>
</dbReference>
<reference evidence="1 2" key="1">
    <citation type="submission" date="2016-11" db="EMBL/GenBank/DDBJ databases">
        <authorList>
            <consortium name="Urmite Genomes"/>
        </authorList>
    </citation>
    <scope>NUCLEOTIDE SEQUENCE [LARGE SCALE GENOMIC DNA]</scope>
    <source>
        <strain evidence="1 2">A11</strain>
    </source>
</reference>
<dbReference type="EMBL" id="LT671577">
    <property type="protein sequence ID" value="SHO33510.1"/>
    <property type="molecule type" value="Genomic_DNA"/>
</dbReference>
<protein>
    <submittedName>
        <fullName evidence="1">Uncharacterized protein</fullName>
    </submittedName>
</protein>
<name>A0A1M7XVA6_9VIRU</name>
<evidence type="ECO:0000313" key="2">
    <source>
        <dbReference type="Proteomes" id="UP000201465"/>
    </source>
</evidence>
<keyword evidence="2" id="KW-1185">Reference proteome</keyword>
<sequence>MQVDNFEEKKKDLDAHVEFIKGQILLVEDEKEKTRLLSVLDELLSEKVQLEDYVTQQPKLAFQGMRRAKLQNMEKEKLVRLCSAQACTEIGTRWCLYHGRNKQGQHVLSEADWRIKRIDASFSEEDFFYLDKSEFWQRKTPIPEEMEEN</sequence>